<feature type="non-terminal residue" evidence="1">
    <location>
        <position position="92"/>
    </location>
</feature>
<name>A0A382JPQ2_9ZZZZ</name>
<sequence>MATNLPVTKLATQTLIQMIGEKKVRMYAAGIEKNLSAADDSGDGLPTGLRALCKNDGVANALAHFAMIGIGASLEVSNDDDSRSEEFAVELG</sequence>
<proteinExistence type="predicted"/>
<accession>A0A382JPQ2</accession>
<dbReference type="EMBL" id="UINC01075492">
    <property type="protein sequence ID" value="SVC13726.1"/>
    <property type="molecule type" value="Genomic_DNA"/>
</dbReference>
<dbReference type="AlphaFoldDB" id="A0A382JPQ2"/>
<protein>
    <submittedName>
        <fullName evidence="1">Uncharacterized protein</fullName>
    </submittedName>
</protein>
<gene>
    <name evidence="1" type="ORF">METZ01_LOCUS266580</name>
</gene>
<organism evidence="1">
    <name type="scientific">marine metagenome</name>
    <dbReference type="NCBI Taxonomy" id="408172"/>
    <lineage>
        <taxon>unclassified sequences</taxon>
        <taxon>metagenomes</taxon>
        <taxon>ecological metagenomes</taxon>
    </lineage>
</organism>
<reference evidence="1" key="1">
    <citation type="submission" date="2018-05" db="EMBL/GenBank/DDBJ databases">
        <authorList>
            <person name="Lanie J.A."/>
            <person name="Ng W.-L."/>
            <person name="Kazmierczak K.M."/>
            <person name="Andrzejewski T.M."/>
            <person name="Davidsen T.M."/>
            <person name="Wayne K.J."/>
            <person name="Tettelin H."/>
            <person name="Glass J.I."/>
            <person name="Rusch D."/>
            <person name="Podicherti R."/>
            <person name="Tsui H.-C.T."/>
            <person name="Winkler M.E."/>
        </authorList>
    </citation>
    <scope>NUCLEOTIDE SEQUENCE</scope>
</reference>
<evidence type="ECO:0000313" key="1">
    <source>
        <dbReference type="EMBL" id="SVC13726.1"/>
    </source>
</evidence>